<feature type="non-terminal residue" evidence="1">
    <location>
        <position position="1"/>
    </location>
</feature>
<comment type="caution">
    <text evidence="1">The sequence shown here is derived from an EMBL/GenBank/DDBJ whole genome shotgun (WGS) entry which is preliminary data.</text>
</comment>
<proteinExistence type="predicted"/>
<dbReference type="AlphaFoldDB" id="A0AAN5CMU1"/>
<dbReference type="EMBL" id="BTRK01000004">
    <property type="protein sequence ID" value="GMR47346.1"/>
    <property type="molecule type" value="Genomic_DNA"/>
</dbReference>
<sequence>LSLVSSQSNYICGVEGFHFHSDVPCNYYPVCANGGFKIFVGCQNDAICSLYSPSAVCIQQCCCTRPTVVGTTTDPNPIVRDSSLDPSPFSAILVVISSFLLR</sequence>
<dbReference type="Proteomes" id="UP001328107">
    <property type="component" value="Unassembled WGS sequence"/>
</dbReference>
<reference evidence="2" key="1">
    <citation type="submission" date="2022-10" db="EMBL/GenBank/DDBJ databases">
        <title>Genome assembly of Pristionchus species.</title>
        <authorList>
            <person name="Yoshida K."/>
            <person name="Sommer R.J."/>
        </authorList>
    </citation>
    <scope>NUCLEOTIDE SEQUENCE [LARGE SCALE GENOMIC DNA]</scope>
    <source>
        <strain evidence="2">RS5460</strain>
    </source>
</reference>
<protein>
    <submittedName>
        <fullName evidence="1">Uncharacterized protein</fullName>
    </submittedName>
</protein>
<evidence type="ECO:0000313" key="2">
    <source>
        <dbReference type="Proteomes" id="UP001328107"/>
    </source>
</evidence>
<gene>
    <name evidence="1" type="ORF">PMAYCL1PPCAC_17541</name>
</gene>
<evidence type="ECO:0000313" key="1">
    <source>
        <dbReference type="EMBL" id="GMR47346.1"/>
    </source>
</evidence>
<name>A0AAN5CMU1_9BILA</name>
<keyword evidence="2" id="KW-1185">Reference proteome</keyword>
<organism evidence="1 2">
    <name type="scientific">Pristionchus mayeri</name>
    <dbReference type="NCBI Taxonomy" id="1317129"/>
    <lineage>
        <taxon>Eukaryota</taxon>
        <taxon>Metazoa</taxon>
        <taxon>Ecdysozoa</taxon>
        <taxon>Nematoda</taxon>
        <taxon>Chromadorea</taxon>
        <taxon>Rhabditida</taxon>
        <taxon>Rhabditina</taxon>
        <taxon>Diplogasteromorpha</taxon>
        <taxon>Diplogasteroidea</taxon>
        <taxon>Neodiplogasteridae</taxon>
        <taxon>Pristionchus</taxon>
    </lineage>
</organism>
<accession>A0AAN5CMU1</accession>